<dbReference type="AlphaFoldDB" id="A0A8H8DJT8"/>
<protein>
    <submittedName>
        <fullName evidence="2">Uncharacterized protein</fullName>
    </submittedName>
</protein>
<feature type="region of interest" description="Disordered" evidence="1">
    <location>
        <begin position="1"/>
        <end position="21"/>
    </location>
</feature>
<organism evidence="2 3">
    <name type="scientific">Olpidium bornovanus</name>
    <dbReference type="NCBI Taxonomy" id="278681"/>
    <lineage>
        <taxon>Eukaryota</taxon>
        <taxon>Fungi</taxon>
        <taxon>Fungi incertae sedis</taxon>
        <taxon>Olpidiomycota</taxon>
        <taxon>Olpidiomycotina</taxon>
        <taxon>Olpidiomycetes</taxon>
        <taxon>Olpidiales</taxon>
        <taxon>Olpidiaceae</taxon>
        <taxon>Olpidium</taxon>
    </lineage>
</organism>
<reference evidence="2 3" key="1">
    <citation type="journal article" name="Sci. Rep.">
        <title>Genome-scale phylogenetic analyses confirm Olpidium as the closest living zoosporic fungus to the non-flagellated, terrestrial fungi.</title>
        <authorList>
            <person name="Chang Y."/>
            <person name="Rochon D."/>
            <person name="Sekimoto S."/>
            <person name="Wang Y."/>
            <person name="Chovatia M."/>
            <person name="Sandor L."/>
            <person name="Salamov A."/>
            <person name="Grigoriev I.V."/>
            <person name="Stajich J.E."/>
            <person name="Spatafora J.W."/>
        </authorList>
    </citation>
    <scope>NUCLEOTIDE SEQUENCE [LARGE SCALE GENOMIC DNA]</scope>
    <source>
        <strain evidence="2">S191</strain>
    </source>
</reference>
<evidence type="ECO:0000256" key="1">
    <source>
        <dbReference type="SAM" id="MobiDB-lite"/>
    </source>
</evidence>
<feature type="compositionally biased region" description="Acidic residues" evidence="1">
    <location>
        <begin position="1"/>
        <end position="18"/>
    </location>
</feature>
<keyword evidence="3" id="KW-1185">Reference proteome</keyword>
<proteinExistence type="predicted"/>
<name>A0A8H8DJT8_9FUNG</name>
<gene>
    <name evidence="2" type="ORF">BJ554DRAFT_6843</name>
</gene>
<dbReference type="Proteomes" id="UP000673691">
    <property type="component" value="Unassembled WGS sequence"/>
</dbReference>
<dbReference type="EMBL" id="JAEFCI010004301">
    <property type="protein sequence ID" value="KAG5461033.1"/>
    <property type="molecule type" value="Genomic_DNA"/>
</dbReference>
<accession>A0A8H8DJT8</accession>
<evidence type="ECO:0000313" key="3">
    <source>
        <dbReference type="Proteomes" id="UP000673691"/>
    </source>
</evidence>
<sequence length="172" mass="19237">MLEKYDDDVGDAEYDPDEELARKEHVEKYLRENQNTQKYRECDEDERPRLNALLARTLLGAVPTYNGAGGVPALNGFVNKLEMAAKRTGFNDEETLDLGVNRLMGQAAPVTVSAPKWSLTRVRRRQSQDDVTLLRGPLLFSPSGSICALISPPDLRIFAGFPSTPPFFSFLF</sequence>
<comment type="caution">
    <text evidence="2">The sequence shown here is derived from an EMBL/GenBank/DDBJ whole genome shotgun (WGS) entry which is preliminary data.</text>
</comment>
<evidence type="ECO:0000313" key="2">
    <source>
        <dbReference type="EMBL" id="KAG5461033.1"/>
    </source>
</evidence>